<dbReference type="EMBL" id="BARS01023875">
    <property type="protein sequence ID" value="GAG01494.1"/>
    <property type="molecule type" value="Genomic_DNA"/>
</dbReference>
<dbReference type="SUPFAM" id="SSF101386">
    <property type="entry name" value="all-alpha NTP pyrophosphatases"/>
    <property type="match status" value="1"/>
</dbReference>
<dbReference type="CDD" id="cd11542">
    <property type="entry name" value="NTP-PPase_u5"/>
    <property type="match status" value="1"/>
</dbReference>
<name>X0U6V8_9ZZZZ</name>
<comment type="caution">
    <text evidence="1">The sequence shown here is derived from an EMBL/GenBank/DDBJ whole genome shotgun (WGS) entry which is preliminary data.</text>
</comment>
<organism evidence="1">
    <name type="scientific">marine sediment metagenome</name>
    <dbReference type="NCBI Taxonomy" id="412755"/>
    <lineage>
        <taxon>unclassified sequences</taxon>
        <taxon>metagenomes</taxon>
        <taxon>ecological metagenomes</taxon>
    </lineage>
</organism>
<reference evidence="1" key="1">
    <citation type="journal article" date="2014" name="Front. Microbiol.">
        <title>High frequency of phylogenetically diverse reductive dehalogenase-homologous genes in deep subseafloor sedimentary metagenomes.</title>
        <authorList>
            <person name="Kawai M."/>
            <person name="Futagami T."/>
            <person name="Toyoda A."/>
            <person name="Takaki Y."/>
            <person name="Nishi S."/>
            <person name="Hori S."/>
            <person name="Arai W."/>
            <person name="Tsubouchi T."/>
            <person name="Morono Y."/>
            <person name="Uchiyama I."/>
            <person name="Ito T."/>
            <person name="Fujiyama A."/>
            <person name="Inagaki F."/>
            <person name="Takami H."/>
        </authorList>
    </citation>
    <scope>NUCLEOTIDE SEQUENCE</scope>
    <source>
        <strain evidence="1">Expedition CK06-06</strain>
    </source>
</reference>
<accession>X0U6V8</accession>
<evidence type="ECO:0000313" key="1">
    <source>
        <dbReference type="EMBL" id="GAG01494.1"/>
    </source>
</evidence>
<proteinExistence type="predicted"/>
<dbReference type="Gene3D" id="1.10.287.1080">
    <property type="entry name" value="MazG-like"/>
    <property type="match status" value="1"/>
</dbReference>
<sequence>MKSIKEWQQIIHRNAITKGFWHYVYQYDAVNEIIDIKNEKLLGLKIEDYNIPERLSLIHSEISEALECYRNRYDNIFRVEMADTVIRIFDLCEALDIDLEKEIEKKYKYNLNRAYMHGNKRC</sequence>
<protein>
    <submittedName>
        <fullName evidence="1">Uncharacterized protein</fullName>
    </submittedName>
</protein>
<dbReference type="AlphaFoldDB" id="X0U6V8"/>
<gene>
    <name evidence="1" type="ORF">S01H1_37979</name>
</gene>